<evidence type="ECO:0000256" key="2">
    <source>
        <dbReference type="ARBA" id="ARBA00006370"/>
    </source>
</evidence>
<accession>A0A9W4KGI4</accession>
<gene>
    <name evidence="10" type="ORF">PEGY_LOCUS5316</name>
</gene>
<dbReference type="CDD" id="cd00917">
    <property type="entry name" value="PG-PI_TP"/>
    <property type="match status" value="1"/>
</dbReference>
<evidence type="ECO:0000256" key="5">
    <source>
        <dbReference type="ARBA" id="ARBA00022448"/>
    </source>
</evidence>
<comment type="subunit">
    <text evidence="3">Monomer.</text>
</comment>
<keyword evidence="11" id="KW-1185">Reference proteome</keyword>
<feature type="chain" id="PRO_5040976389" description="Phosphatidylglycerol/phosphatidylinositol transfer protein" evidence="8">
    <location>
        <begin position="20"/>
        <end position="174"/>
    </location>
</feature>
<keyword evidence="7" id="KW-0445">Lipid transport</keyword>
<dbReference type="PANTHER" id="PTHR11306:SF0">
    <property type="entry name" value="PHOSPHATIDYLGLYCEROL_PHOSPHATIDYLINOSITOL TRANSFER PROTEIN"/>
    <property type="match status" value="1"/>
</dbReference>
<organism evidence="10 11">
    <name type="scientific">Penicillium egyptiacum</name>
    <dbReference type="NCBI Taxonomy" id="1303716"/>
    <lineage>
        <taxon>Eukaryota</taxon>
        <taxon>Fungi</taxon>
        <taxon>Dikarya</taxon>
        <taxon>Ascomycota</taxon>
        <taxon>Pezizomycotina</taxon>
        <taxon>Eurotiomycetes</taxon>
        <taxon>Eurotiomycetidae</taxon>
        <taxon>Eurotiales</taxon>
        <taxon>Aspergillaceae</taxon>
        <taxon>Penicillium</taxon>
    </lineage>
</organism>
<evidence type="ECO:0000259" key="9">
    <source>
        <dbReference type="SMART" id="SM00737"/>
    </source>
</evidence>
<protein>
    <recommendedName>
        <fullName evidence="4">Phosphatidylglycerol/phosphatidylinositol transfer protein</fullName>
    </recommendedName>
</protein>
<dbReference type="OrthoDB" id="6409159at2759"/>
<evidence type="ECO:0000256" key="6">
    <source>
        <dbReference type="ARBA" id="ARBA00022729"/>
    </source>
</evidence>
<comment type="similarity">
    <text evidence="2">Belongs to the NPC2 family.</text>
</comment>
<dbReference type="GO" id="GO:0032934">
    <property type="term" value="F:sterol binding"/>
    <property type="evidence" value="ECO:0007669"/>
    <property type="project" value="InterPro"/>
</dbReference>
<dbReference type="InterPro" id="IPR039670">
    <property type="entry name" value="NPC2-like"/>
</dbReference>
<sequence>MKFLSAASLLVLTAPLANAAALSIFDPTQTSLRVNDDEKYPVKGENPLQYCAKPDNYRLEIESVDLAPNPPLPGRKLTISAKGTLLERIEKGATVNLEVKWGLITLIKQTVDLCDELKNVDLECPLEKGEMILTKEVDLPKQIPPGKYSVLADAYNKEQNQVTCLKADDIVFHF</sequence>
<evidence type="ECO:0000256" key="4">
    <source>
        <dbReference type="ARBA" id="ARBA00016056"/>
    </source>
</evidence>
<evidence type="ECO:0000256" key="7">
    <source>
        <dbReference type="ARBA" id="ARBA00023055"/>
    </source>
</evidence>
<dbReference type="SMART" id="SM00737">
    <property type="entry name" value="ML"/>
    <property type="match status" value="1"/>
</dbReference>
<feature type="signal peptide" evidence="8">
    <location>
        <begin position="1"/>
        <end position="19"/>
    </location>
</feature>
<dbReference type="Proteomes" id="UP001154252">
    <property type="component" value="Unassembled WGS sequence"/>
</dbReference>
<keyword evidence="5" id="KW-0813">Transport</keyword>
<proteinExistence type="inferred from homology"/>
<evidence type="ECO:0000313" key="11">
    <source>
        <dbReference type="Proteomes" id="UP001154252"/>
    </source>
</evidence>
<name>A0A9W4KGI4_9EURO</name>
<dbReference type="EMBL" id="CAJVRC010000863">
    <property type="protein sequence ID" value="CAG8898713.1"/>
    <property type="molecule type" value="Genomic_DNA"/>
</dbReference>
<dbReference type="AlphaFoldDB" id="A0A9W4KGI4"/>
<reference evidence="10" key="1">
    <citation type="submission" date="2021-07" db="EMBL/GenBank/DDBJ databases">
        <authorList>
            <person name="Branca A.L. A."/>
        </authorList>
    </citation>
    <scope>NUCLEOTIDE SEQUENCE</scope>
</reference>
<comment type="caution">
    <text evidence="10">The sequence shown here is derived from an EMBL/GenBank/DDBJ whole genome shotgun (WGS) entry which is preliminary data.</text>
</comment>
<evidence type="ECO:0000313" key="10">
    <source>
        <dbReference type="EMBL" id="CAG8898713.1"/>
    </source>
</evidence>
<dbReference type="InterPro" id="IPR003172">
    <property type="entry name" value="ML_dom"/>
</dbReference>
<dbReference type="Pfam" id="PF02221">
    <property type="entry name" value="E1_DerP2_DerF2"/>
    <property type="match status" value="1"/>
</dbReference>
<keyword evidence="6 8" id="KW-0732">Signal</keyword>
<feature type="domain" description="MD-2-related lipid-recognition" evidence="9">
    <location>
        <begin position="48"/>
        <end position="169"/>
    </location>
</feature>
<evidence type="ECO:0000256" key="8">
    <source>
        <dbReference type="SAM" id="SignalP"/>
    </source>
</evidence>
<dbReference type="Gene3D" id="2.60.40.770">
    <property type="match status" value="1"/>
</dbReference>
<evidence type="ECO:0000256" key="3">
    <source>
        <dbReference type="ARBA" id="ARBA00011245"/>
    </source>
</evidence>
<evidence type="ECO:0000256" key="1">
    <source>
        <dbReference type="ARBA" id="ARBA00002053"/>
    </source>
</evidence>
<dbReference type="SUPFAM" id="SSF81296">
    <property type="entry name" value="E set domains"/>
    <property type="match status" value="1"/>
</dbReference>
<dbReference type="PANTHER" id="PTHR11306">
    <property type="entry name" value="NIEMANN PICK TYPE C2 PROTEIN NPC2-RELATED"/>
    <property type="match status" value="1"/>
</dbReference>
<comment type="function">
    <text evidence="1">Catalyzes the intermembrane transfer of phosphatidylglycerol and phosphatidylinositol.</text>
</comment>
<dbReference type="GO" id="GO:0032366">
    <property type="term" value="P:intracellular sterol transport"/>
    <property type="evidence" value="ECO:0007669"/>
    <property type="project" value="InterPro"/>
</dbReference>
<dbReference type="InterPro" id="IPR033917">
    <property type="entry name" value="ML_PG-PI_TP"/>
</dbReference>
<dbReference type="InterPro" id="IPR014756">
    <property type="entry name" value="Ig_E-set"/>
</dbReference>
<dbReference type="FunFam" id="2.60.40.770:FF:000004">
    <property type="entry name" value="Phosphatidylglycerol/phosphatidylinositol transfer protein"/>
    <property type="match status" value="1"/>
</dbReference>